<dbReference type="OrthoDB" id="5572968at2"/>
<reference evidence="1" key="1">
    <citation type="journal article" date="2014" name="Int. J. Syst. Evol. Microbiol.">
        <title>Complete genome of a new Firmicutes species belonging to the dominant human colonic microbiota ('Ruminococcus bicirculans') reveals two chromosomes and a selective capacity to utilize plant glucans.</title>
        <authorList>
            <consortium name="NISC Comparative Sequencing Program"/>
            <person name="Wegmann U."/>
            <person name="Louis P."/>
            <person name="Goesmann A."/>
            <person name="Henrissat B."/>
            <person name="Duncan S.H."/>
            <person name="Flint H.J."/>
        </authorList>
    </citation>
    <scope>NUCLEOTIDE SEQUENCE</scope>
    <source>
        <strain evidence="1">CGMCC 1.15931</strain>
    </source>
</reference>
<reference evidence="4" key="2">
    <citation type="journal article" date="2019" name="Int. J. Syst. Evol. Microbiol.">
        <title>The Global Catalogue of Microorganisms (GCM) 10K type strain sequencing project: providing services to taxonomists for standard genome sequencing and annotation.</title>
        <authorList>
            <consortium name="The Broad Institute Genomics Platform"/>
            <consortium name="The Broad Institute Genome Sequencing Center for Infectious Disease"/>
            <person name="Wu L."/>
            <person name="Ma J."/>
        </authorList>
    </citation>
    <scope>NUCLEOTIDE SEQUENCE [LARGE SCALE GENOMIC DNA]</scope>
    <source>
        <strain evidence="4">CGMCC 1.15931</strain>
    </source>
</reference>
<dbReference type="Proteomes" id="UP000430634">
    <property type="component" value="Unassembled WGS sequence"/>
</dbReference>
<keyword evidence="4" id="KW-1185">Reference proteome</keyword>
<dbReference type="Pfam" id="PF06666">
    <property type="entry name" value="DUF1173"/>
    <property type="match status" value="1"/>
</dbReference>
<sequence>MNDSSTYFIRGYRLAGDDGQLQSALQYIHGSAERARCMCVPGGVEMYVAKFHQFVLKRMPGTGPLHAPHCEHYDPPASESGLGVLLGDALIESTDEGVQMFVDFPLTRRRGRAIEPVGENCAPEVRAARHHMSLRAVTHYLLEQARFNRWSPAMDGKRNQGVFRKYVLEAADGVNVKNSPLVERLYIPEPYHPDDREQIRGRRRAQLALLERHGTPEEFPMALVMGEFKAAQEDTFGYRLMLKHMPDAPILIDEKLWAKTLKKFKPLFMVRQADGTPPSRILVSAIIYSPQPYCYQADAIFLTLATHQWIPLCDPCELPLLHHLVDRRRRFMKPLPYDAKEPALFPNVLLLDTGSVPTPLHVVSGFMTKRDRDAKERLKSHDGLPVWLWRAEESIPELPPPVPVHRYH</sequence>
<accession>A0A6I3SWH2</accession>
<evidence type="ECO:0000313" key="4">
    <source>
        <dbReference type="Proteomes" id="UP000622638"/>
    </source>
</evidence>
<evidence type="ECO:0000313" key="2">
    <source>
        <dbReference type="EMBL" id="MTV53543.1"/>
    </source>
</evidence>
<evidence type="ECO:0000313" key="1">
    <source>
        <dbReference type="EMBL" id="GGC22981.1"/>
    </source>
</evidence>
<protein>
    <submittedName>
        <fullName evidence="2">DUF1173 family protein</fullName>
    </submittedName>
</protein>
<dbReference type="RefSeq" id="WP_155470856.1">
    <property type="nucleotide sequence ID" value="NZ_BMKG01000035.1"/>
</dbReference>
<gene>
    <name evidence="1" type="ORF">GCM10011572_50600</name>
    <name evidence="2" type="ORF">GM672_12475</name>
</gene>
<dbReference type="Proteomes" id="UP000622638">
    <property type="component" value="Unassembled WGS sequence"/>
</dbReference>
<evidence type="ECO:0000313" key="3">
    <source>
        <dbReference type="Proteomes" id="UP000430634"/>
    </source>
</evidence>
<organism evidence="2 3">
    <name type="scientific">Pseudoduganella buxea</name>
    <dbReference type="NCBI Taxonomy" id="1949069"/>
    <lineage>
        <taxon>Bacteria</taxon>
        <taxon>Pseudomonadati</taxon>
        <taxon>Pseudomonadota</taxon>
        <taxon>Betaproteobacteria</taxon>
        <taxon>Burkholderiales</taxon>
        <taxon>Oxalobacteraceae</taxon>
        <taxon>Telluria group</taxon>
        <taxon>Pseudoduganella</taxon>
    </lineage>
</organism>
<dbReference type="EMBL" id="BMKG01000035">
    <property type="protein sequence ID" value="GGC22981.1"/>
    <property type="molecule type" value="Genomic_DNA"/>
</dbReference>
<proteinExistence type="predicted"/>
<name>A0A6I3SWH2_9BURK</name>
<dbReference type="EMBL" id="WNKZ01000031">
    <property type="protein sequence ID" value="MTV53543.1"/>
    <property type="molecule type" value="Genomic_DNA"/>
</dbReference>
<dbReference type="AlphaFoldDB" id="A0A6I3SWH2"/>
<dbReference type="InterPro" id="IPR009553">
    <property type="entry name" value="DUF1173"/>
</dbReference>
<comment type="caution">
    <text evidence="2">The sequence shown here is derived from an EMBL/GenBank/DDBJ whole genome shotgun (WGS) entry which is preliminary data.</text>
</comment>
<reference evidence="1" key="4">
    <citation type="submission" date="2024-05" db="EMBL/GenBank/DDBJ databases">
        <authorList>
            <person name="Sun Q."/>
            <person name="Zhou Y."/>
        </authorList>
    </citation>
    <scope>NUCLEOTIDE SEQUENCE</scope>
    <source>
        <strain evidence="1">CGMCC 1.15931</strain>
    </source>
</reference>
<reference evidence="2 3" key="3">
    <citation type="submission" date="2019-11" db="EMBL/GenBank/DDBJ databases">
        <title>Type strains purchased from KCTC, JCM and DSMZ.</title>
        <authorList>
            <person name="Lu H."/>
        </authorList>
    </citation>
    <scope>NUCLEOTIDE SEQUENCE [LARGE SCALE GENOMIC DNA]</scope>
    <source>
        <strain evidence="2 3">KCTC 52429</strain>
    </source>
</reference>